<keyword evidence="1" id="KW-0812">Transmembrane</keyword>
<accession>A0ABZ2N7N2</accession>
<name>A0ABZ2N7N2_9BACI</name>
<proteinExistence type="predicted"/>
<reference evidence="2 3" key="1">
    <citation type="submission" date="2024-02" db="EMBL/GenBank/DDBJ databases">
        <title>Seven novel Bacillus-like species.</title>
        <authorList>
            <person name="Liu G."/>
        </authorList>
    </citation>
    <scope>NUCLEOTIDE SEQUENCE [LARGE SCALE GENOMIC DNA]</scope>
    <source>
        <strain evidence="2 3">FJAT-52991</strain>
    </source>
</reference>
<keyword evidence="1" id="KW-1133">Transmembrane helix</keyword>
<evidence type="ECO:0000313" key="2">
    <source>
        <dbReference type="EMBL" id="WXB93732.1"/>
    </source>
</evidence>
<keyword evidence="1" id="KW-0472">Membrane</keyword>
<evidence type="ECO:0000313" key="3">
    <source>
        <dbReference type="Proteomes" id="UP001387364"/>
    </source>
</evidence>
<protein>
    <submittedName>
        <fullName evidence="2">FeoB-associated Cys-rich membrane protein</fullName>
    </submittedName>
</protein>
<sequence length="55" mass="6103">MINYIIGALIFGYAAWTIVKYVKRSKQGKCAACDLKNSCETTCDVSSNPNNTRKL</sequence>
<dbReference type="EMBL" id="CP147404">
    <property type="protein sequence ID" value="WXB93732.1"/>
    <property type="molecule type" value="Genomic_DNA"/>
</dbReference>
<gene>
    <name evidence="2" type="ORF">WDJ61_03525</name>
</gene>
<feature type="transmembrane region" description="Helical" evidence="1">
    <location>
        <begin position="6"/>
        <end position="22"/>
    </location>
</feature>
<dbReference type="RefSeq" id="WP_338753204.1">
    <property type="nucleotide sequence ID" value="NZ_CP147404.1"/>
</dbReference>
<organism evidence="2 3">
    <name type="scientific">Bacillus kandeliae</name>
    <dbReference type="NCBI Taxonomy" id="3129297"/>
    <lineage>
        <taxon>Bacteria</taxon>
        <taxon>Bacillati</taxon>
        <taxon>Bacillota</taxon>
        <taxon>Bacilli</taxon>
        <taxon>Bacillales</taxon>
        <taxon>Bacillaceae</taxon>
        <taxon>Bacillus</taxon>
    </lineage>
</organism>
<evidence type="ECO:0000256" key="1">
    <source>
        <dbReference type="SAM" id="Phobius"/>
    </source>
</evidence>
<dbReference type="Pfam" id="PF12669">
    <property type="entry name" value="FeoB_associated"/>
    <property type="match status" value="1"/>
</dbReference>
<dbReference type="Proteomes" id="UP001387364">
    <property type="component" value="Chromosome"/>
</dbReference>
<keyword evidence="3" id="KW-1185">Reference proteome</keyword>